<proteinExistence type="predicted"/>
<gene>
    <name evidence="2" type="ORF">LNKW23_05800</name>
</gene>
<name>A0ABQ6LI85_9RHOB</name>
<protein>
    <submittedName>
        <fullName evidence="2">Uncharacterized protein</fullName>
    </submittedName>
</protein>
<feature type="region of interest" description="Disordered" evidence="1">
    <location>
        <begin position="54"/>
        <end position="82"/>
    </location>
</feature>
<feature type="compositionally biased region" description="Gly residues" evidence="1">
    <location>
        <begin position="72"/>
        <end position="82"/>
    </location>
</feature>
<evidence type="ECO:0000313" key="3">
    <source>
        <dbReference type="Proteomes" id="UP001239909"/>
    </source>
</evidence>
<evidence type="ECO:0000313" key="2">
    <source>
        <dbReference type="EMBL" id="GMG81367.1"/>
    </source>
</evidence>
<evidence type="ECO:0000256" key="1">
    <source>
        <dbReference type="SAM" id="MobiDB-lite"/>
    </source>
</evidence>
<feature type="compositionally biased region" description="Basic and acidic residues" evidence="1">
    <location>
        <begin position="1"/>
        <end position="30"/>
    </location>
</feature>
<dbReference type="Proteomes" id="UP001239909">
    <property type="component" value="Unassembled WGS sequence"/>
</dbReference>
<reference evidence="2 3" key="1">
    <citation type="submission" date="2023-04" db="EMBL/GenBank/DDBJ databases">
        <title>Marinoamorphus aggregata gen. nov., sp. Nov., isolate from tissue of brittle star Ophioplocus japonicus.</title>
        <authorList>
            <person name="Kawano K."/>
            <person name="Sawayama S."/>
            <person name="Nakagawa S."/>
        </authorList>
    </citation>
    <scope>NUCLEOTIDE SEQUENCE [LARGE SCALE GENOMIC DNA]</scope>
    <source>
        <strain evidence="2 3">NKW23</strain>
    </source>
</reference>
<keyword evidence="3" id="KW-1185">Reference proteome</keyword>
<feature type="region of interest" description="Disordered" evidence="1">
    <location>
        <begin position="1"/>
        <end position="39"/>
    </location>
</feature>
<organism evidence="2 3">
    <name type="scientific">Paralimibaculum aggregatum</name>
    <dbReference type="NCBI Taxonomy" id="3036245"/>
    <lineage>
        <taxon>Bacteria</taxon>
        <taxon>Pseudomonadati</taxon>
        <taxon>Pseudomonadota</taxon>
        <taxon>Alphaproteobacteria</taxon>
        <taxon>Rhodobacterales</taxon>
        <taxon>Paracoccaceae</taxon>
        <taxon>Paralimibaculum</taxon>
    </lineage>
</organism>
<accession>A0ABQ6LI85</accession>
<sequence length="82" mass="8334">MGAVDLRGECRRGDGCSERERRRDVAKDGHGSLSLAVGGWEQTGTAARRAALTPVNAGGPPGGCGTVPRADQGGGTRFGRVA</sequence>
<comment type="caution">
    <text evidence="2">The sequence shown here is derived from an EMBL/GenBank/DDBJ whole genome shotgun (WGS) entry which is preliminary data.</text>
</comment>
<dbReference type="EMBL" id="BSYI01000003">
    <property type="protein sequence ID" value="GMG81367.1"/>
    <property type="molecule type" value="Genomic_DNA"/>
</dbReference>